<feature type="compositionally biased region" description="Low complexity" evidence="1">
    <location>
        <begin position="325"/>
        <end position="348"/>
    </location>
</feature>
<name>A0ABU9CAE6_9BURK</name>
<dbReference type="Gene3D" id="3.30.750.140">
    <property type="match status" value="1"/>
</dbReference>
<gene>
    <name evidence="3" type="ORF">AACH00_15105</name>
</gene>
<evidence type="ECO:0000259" key="2">
    <source>
        <dbReference type="Pfam" id="PF02120"/>
    </source>
</evidence>
<feature type="region of interest" description="Disordered" evidence="1">
    <location>
        <begin position="1"/>
        <end position="242"/>
    </location>
</feature>
<sequence>MPVDASSPIAPVKPVGHRHGPRRQEGADNAAQAASFAKLLKGHTDAAADDARADSGQGAKARADDAQGDKESDINPDAQAASNAAKPADTARPDDATAQPAWWRSLQLPPVDAQAGTSNAEGEGDALDALKDTAAHGKGGRHGLRADAGLESARGQADTEETSLQRDKPVFRLPDAGEAAGEAAAEASRARTDEQPVSLPASDGNLPSLGAVVDPSARAQHDSTPAVETPKPTAEASLPMPPEHPAFPQALGVQLSTWLQDGVEHARLELHPRELGPIEVRIAVADGQTRIDLGADVASTRAALSEALSQLAEALGEVGLSLSGGSVSDQSRQNAQGQGQSSAQARAASDNRDARDGLGGRGGFSGLPAVPAAAVRRQGLLDLYA</sequence>
<keyword evidence="3" id="KW-0282">Flagellum</keyword>
<dbReference type="PANTHER" id="PTHR37533:SF2">
    <property type="entry name" value="FLAGELLAR HOOK-LENGTH CONTROL PROTEIN"/>
    <property type="match status" value="1"/>
</dbReference>
<organism evidence="3 4">
    <name type="scientific">Ideonella margarita</name>
    <dbReference type="NCBI Taxonomy" id="2984191"/>
    <lineage>
        <taxon>Bacteria</taxon>
        <taxon>Pseudomonadati</taxon>
        <taxon>Pseudomonadota</taxon>
        <taxon>Betaproteobacteria</taxon>
        <taxon>Burkholderiales</taxon>
        <taxon>Sphaerotilaceae</taxon>
        <taxon>Ideonella</taxon>
    </lineage>
</organism>
<feature type="domain" description="Flagellar hook-length control protein-like C-terminal" evidence="2">
    <location>
        <begin position="254"/>
        <end position="335"/>
    </location>
</feature>
<evidence type="ECO:0000313" key="3">
    <source>
        <dbReference type="EMBL" id="MEK8047689.1"/>
    </source>
</evidence>
<dbReference type="EMBL" id="JBBUTI010000010">
    <property type="protein sequence ID" value="MEK8047689.1"/>
    <property type="molecule type" value="Genomic_DNA"/>
</dbReference>
<protein>
    <submittedName>
        <fullName evidence="3">Flagellar hook-length control protein FliK</fullName>
    </submittedName>
</protein>
<dbReference type="Pfam" id="PF02120">
    <property type="entry name" value="Flg_hook"/>
    <property type="match status" value="1"/>
</dbReference>
<dbReference type="InterPro" id="IPR038610">
    <property type="entry name" value="FliK-like_C_sf"/>
</dbReference>
<comment type="caution">
    <text evidence="3">The sequence shown here is derived from an EMBL/GenBank/DDBJ whole genome shotgun (WGS) entry which is preliminary data.</text>
</comment>
<dbReference type="CDD" id="cd17470">
    <property type="entry name" value="T3SS_Flik_C"/>
    <property type="match status" value="1"/>
</dbReference>
<feature type="region of interest" description="Disordered" evidence="1">
    <location>
        <begin position="325"/>
        <end position="363"/>
    </location>
</feature>
<feature type="compositionally biased region" description="Basic and acidic residues" evidence="1">
    <location>
        <begin position="349"/>
        <end position="358"/>
    </location>
</feature>
<dbReference type="InterPro" id="IPR021136">
    <property type="entry name" value="Flagellar_hook_control-like_C"/>
</dbReference>
<reference evidence="3 4" key="1">
    <citation type="submission" date="2024-04" db="EMBL/GenBank/DDBJ databases">
        <title>Novel species of the genus Ideonella isolated from streams.</title>
        <authorList>
            <person name="Lu H."/>
        </authorList>
    </citation>
    <scope>NUCLEOTIDE SEQUENCE [LARGE SCALE GENOMIC DNA]</scope>
    <source>
        <strain evidence="3 4">LYT19W</strain>
    </source>
</reference>
<dbReference type="RefSeq" id="WP_341399995.1">
    <property type="nucleotide sequence ID" value="NZ_JBBUTI010000010.1"/>
</dbReference>
<feature type="compositionally biased region" description="Basic and acidic residues" evidence="1">
    <location>
        <begin position="42"/>
        <end position="53"/>
    </location>
</feature>
<feature type="compositionally biased region" description="Low complexity" evidence="1">
    <location>
        <begin position="176"/>
        <end position="187"/>
    </location>
</feature>
<accession>A0ABU9CAE6</accession>
<proteinExistence type="predicted"/>
<dbReference type="PANTHER" id="PTHR37533">
    <property type="entry name" value="FLAGELLAR HOOK-LENGTH CONTROL PROTEIN"/>
    <property type="match status" value="1"/>
</dbReference>
<feature type="compositionally biased region" description="Basic and acidic residues" evidence="1">
    <location>
        <begin position="61"/>
        <end position="73"/>
    </location>
</feature>
<dbReference type="InterPro" id="IPR052563">
    <property type="entry name" value="FliK"/>
</dbReference>
<dbReference type="Proteomes" id="UP001379945">
    <property type="component" value="Unassembled WGS sequence"/>
</dbReference>
<keyword evidence="3" id="KW-0969">Cilium</keyword>
<evidence type="ECO:0000313" key="4">
    <source>
        <dbReference type="Proteomes" id="UP001379945"/>
    </source>
</evidence>
<evidence type="ECO:0000256" key="1">
    <source>
        <dbReference type="SAM" id="MobiDB-lite"/>
    </source>
</evidence>
<keyword evidence="4" id="KW-1185">Reference proteome</keyword>
<keyword evidence="3" id="KW-0966">Cell projection</keyword>